<evidence type="ECO:0000313" key="3">
    <source>
        <dbReference type="Proteomes" id="UP000030643"/>
    </source>
</evidence>
<keyword evidence="3" id="KW-1185">Reference proteome</keyword>
<gene>
    <name evidence="2" type="ORF">WOSG25_160060</name>
</gene>
<evidence type="ECO:0000313" key="2">
    <source>
        <dbReference type="EMBL" id="GAK31791.1"/>
    </source>
</evidence>
<feature type="domain" description="Dienelactone hydrolase" evidence="1">
    <location>
        <begin position="26"/>
        <end position="133"/>
    </location>
</feature>
<dbReference type="RefSeq" id="WP_027699722.1">
    <property type="nucleotide sequence ID" value="NZ_DF820499.1"/>
</dbReference>
<dbReference type="eggNOG" id="COG1073">
    <property type="taxonomic scope" value="Bacteria"/>
</dbReference>
<dbReference type="Gene3D" id="1.10.10.800">
    <property type="match status" value="1"/>
</dbReference>
<dbReference type="STRING" id="1329250.WOSG25_160060"/>
<dbReference type="AlphaFoldDB" id="A0A069D347"/>
<dbReference type="PANTHER" id="PTHR47751">
    <property type="entry name" value="SUPERFAMILY HYDROLASE, PUTATIVE (AFU_ORTHOLOGUE AFUA_2G16580)-RELATED"/>
    <property type="match status" value="1"/>
</dbReference>
<reference evidence="3" key="1">
    <citation type="journal article" date="2014" name="Genome Announc.">
        <title>Draft genome sequence of Weissella oryzae SG25T, isolated from fermented rice grains.</title>
        <authorList>
            <person name="Tanizawa Y."/>
            <person name="Fujisawa T."/>
            <person name="Mochizuki T."/>
            <person name="Kaminuma E."/>
            <person name="Suzuki Y."/>
            <person name="Nakamura Y."/>
            <person name="Tohno M."/>
        </authorList>
    </citation>
    <scope>NUCLEOTIDE SEQUENCE [LARGE SCALE GENOMIC DNA]</scope>
    <source>
        <strain evidence="3">DSM 25784 / JCM 18191 / LMG 30913 / SG25</strain>
    </source>
</reference>
<name>A0A069D347_WEIOS</name>
<protein>
    <submittedName>
        <fullName evidence="2">Prolyl oligopeptidase family protein</fullName>
    </submittedName>
</protein>
<dbReference type="InterPro" id="IPR002925">
    <property type="entry name" value="Dienelactn_hydro"/>
</dbReference>
<dbReference type="OrthoDB" id="9805123at2"/>
<dbReference type="Pfam" id="PF01738">
    <property type="entry name" value="DLH"/>
    <property type="match status" value="1"/>
</dbReference>
<dbReference type="Gene3D" id="3.40.50.1820">
    <property type="entry name" value="alpha/beta hydrolase"/>
    <property type="match status" value="1"/>
</dbReference>
<dbReference type="Proteomes" id="UP000030643">
    <property type="component" value="Unassembled WGS sequence"/>
</dbReference>
<dbReference type="SUPFAM" id="SSF53474">
    <property type="entry name" value="alpha/beta-Hydrolases"/>
    <property type="match status" value="1"/>
</dbReference>
<accession>A0A069D347</accession>
<sequence>MITTNNIKFKGRHFNLAGRLFFPENFSEQIQQPAIVITHPTSADMNQTSSIYATKLAENGFLALAFDASYQGQSEGEPRYIEDPANRTTDIMYAIDYLNTLPFVDNSRIGAMGICAGGGYTINAAKTDKRIKAIGTVSAASAGGAYRESFGPDDALIATLEQIAKQRTAEATGSEPLITQWIPNNQSERIQMQLNDIDVIEAVDYYRTPRGQDSFSPNKVLFTSFGLLLNYDPVNLVEKLLNQPLEMVVGDRPGSFGSYRFAYEIYNKAASKNKHLTVLPGVSHYDLYDQPKAVNAAIEQLVPFFKSNL</sequence>
<organism evidence="2 3">
    <name type="scientific">Weissella oryzae (strain DSM 25784 / JCM 18191 / LMG 30913 / SG25)</name>
    <dbReference type="NCBI Taxonomy" id="1329250"/>
    <lineage>
        <taxon>Bacteria</taxon>
        <taxon>Bacillati</taxon>
        <taxon>Bacillota</taxon>
        <taxon>Bacilli</taxon>
        <taxon>Lactobacillales</taxon>
        <taxon>Lactobacillaceae</taxon>
        <taxon>Weissella</taxon>
    </lineage>
</organism>
<dbReference type="InterPro" id="IPR051411">
    <property type="entry name" value="Polyketide_trans_af380"/>
</dbReference>
<dbReference type="InterPro" id="IPR029058">
    <property type="entry name" value="AB_hydrolase_fold"/>
</dbReference>
<dbReference type="EMBL" id="DF820499">
    <property type="protein sequence ID" value="GAK31791.1"/>
    <property type="molecule type" value="Genomic_DNA"/>
</dbReference>
<dbReference type="PANTHER" id="PTHR47751:SF1">
    <property type="entry name" value="SUPERFAMILY HYDROLASE, PUTATIVE (AFU_ORTHOLOGUE AFUA_2G16580)-RELATED"/>
    <property type="match status" value="1"/>
</dbReference>
<proteinExistence type="predicted"/>
<dbReference type="GO" id="GO:0016787">
    <property type="term" value="F:hydrolase activity"/>
    <property type="evidence" value="ECO:0007669"/>
    <property type="project" value="InterPro"/>
</dbReference>
<evidence type="ECO:0000259" key="1">
    <source>
        <dbReference type="Pfam" id="PF01738"/>
    </source>
</evidence>